<feature type="region of interest" description="Disordered" evidence="8">
    <location>
        <begin position="28"/>
        <end position="55"/>
    </location>
</feature>
<feature type="compositionally biased region" description="Low complexity" evidence="8">
    <location>
        <begin position="34"/>
        <end position="48"/>
    </location>
</feature>
<protein>
    <recommendedName>
        <fullName evidence="7">Serine protease</fullName>
        <ecNumber evidence="7">3.4.21.-</ecNumber>
    </recommendedName>
</protein>
<accession>A0A239SYU8</accession>
<dbReference type="RefSeq" id="WP_018373987.1">
    <property type="nucleotide sequence ID" value="NZ_LT906439.1"/>
</dbReference>
<evidence type="ECO:0000313" key="9">
    <source>
        <dbReference type="EMBL" id="SNU90651.1"/>
    </source>
</evidence>
<dbReference type="PROSITE" id="PS51257">
    <property type="entry name" value="PROKAR_LIPOPROTEIN"/>
    <property type="match status" value="1"/>
</dbReference>
<evidence type="ECO:0000256" key="3">
    <source>
        <dbReference type="ARBA" id="ARBA00022729"/>
    </source>
</evidence>
<dbReference type="InterPro" id="IPR008256">
    <property type="entry name" value="Peptidase_S1B"/>
</dbReference>
<dbReference type="Proteomes" id="UP000215185">
    <property type="component" value="Chromosome 1"/>
</dbReference>
<dbReference type="InterPro" id="IPR043504">
    <property type="entry name" value="Peptidase_S1_PA_chymotrypsin"/>
</dbReference>
<evidence type="ECO:0000256" key="1">
    <source>
        <dbReference type="ARBA" id="ARBA00008764"/>
    </source>
</evidence>
<keyword evidence="3 7" id="KW-0732">Signal</keyword>
<feature type="active site" description="Charge relay system" evidence="6">
    <location>
        <position position="134"/>
    </location>
</feature>
<comment type="similarity">
    <text evidence="1 7">Belongs to the peptidase S1B family.</text>
</comment>
<evidence type="ECO:0000256" key="4">
    <source>
        <dbReference type="ARBA" id="ARBA00022801"/>
    </source>
</evidence>
<dbReference type="KEGG" id="smen:SAMEA4412692_1942"/>
<dbReference type="SUPFAM" id="SSF50494">
    <property type="entry name" value="Trypsin-like serine proteases"/>
    <property type="match status" value="1"/>
</dbReference>
<dbReference type="AlphaFoldDB" id="A0A239SYU8"/>
<dbReference type="Gene3D" id="2.40.10.10">
    <property type="entry name" value="Trypsin-like serine proteases"/>
    <property type="match status" value="2"/>
</dbReference>
<keyword evidence="2 7" id="KW-0645">Protease</keyword>
<feature type="active site" description="Charge relay system" evidence="6">
    <location>
        <position position="213"/>
    </location>
</feature>
<evidence type="ECO:0000256" key="5">
    <source>
        <dbReference type="ARBA" id="ARBA00022825"/>
    </source>
</evidence>
<evidence type="ECO:0000256" key="2">
    <source>
        <dbReference type="ARBA" id="ARBA00022670"/>
    </source>
</evidence>
<keyword evidence="10" id="KW-1185">Reference proteome</keyword>
<dbReference type="InterPro" id="IPR009003">
    <property type="entry name" value="Peptidase_S1_PA"/>
</dbReference>
<evidence type="ECO:0000256" key="7">
    <source>
        <dbReference type="RuleBase" id="RU004296"/>
    </source>
</evidence>
<dbReference type="EC" id="3.4.21.-" evidence="7"/>
<proteinExistence type="inferred from homology"/>
<dbReference type="EMBL" id="LT906439">
    <property type="protein sequence ID" value="SNU90651.1"/>
    <property type="molecule type" value="Genomic_DNA"/>
</dbReference>
<evidence type="ECO:0000256" key="8">
    <source>
        <dbReference type="SAM" id="MobiDB-lite"/>
    </source>
</evidence>
<dbReference type="STRING" id="1123308.GCA_000380085_01444"/>
<gene>
    <name evidence="9" type="primary">sspA_1</name>
    <name evidence="9" type="ORF">SAMEA4412692_01942</name>
</gene>
<dbReference type="PRINTS" id="PR00839">
    <property type="entry name" value="V8PROTEASE"/>
</dbReference>
<name>A0A239SYU8_9STRE</name>
<dbReference type="Pfam" id="PF13365">
    <property type="entry name" value="Trypsin_2"/>
    <property type="match status" value="1"/>
</dbReference>
<evidence type="ECO:0000313" key="10">
    <source>
        <dbReference type="Proteomes" id="UP000215185"/>
    </source>
</evidence>
<dbReference type="InterPro" id="IPR050966">
    <property type="entry name" value="Glutamyl_endopeptidase"/>
</dbReference>
<reference evidence="9 10" key="1">
    <citation type="submission" date="2017-06" db="EMBL/GenBank/DDBJ databases">
        <authorList>
            <consortium name="Pathogen Informatics"/>
        </authorList>
    </citation>
    <scope>NUCLEOTIDE SEQUENCE [LARGE SCALE GENOMIC DNA]</scope>
    <source>
        <strain evidence="9 10">NCTC13788</strain>
    </source>
</reference>
<dbReference type="PANTHER" id="PTHR15462:SF8">
    <property type="entry name" value="SERINE PROTEASE"/>
    <property type="match status" value="1"/>
</dbReference>
<feature type="chain" id="PRO_5039746215" description="Serine protease" evidence="7">
    <location>
        <begin position="25"/>
        <end position="258"/>
    </location>
</feature>
<organism evidence="9 10">
    <name type="scientific">Streptococcus merionis</name>
    <dbReference type="NCBI Taxonomy" id="400065"/>
    <lineage>
        <taxon>Bacteria</taxon>
        <taxon>Bacillati</taxon>
        <taxon>Bacillota</taxon>
        <taxon>Bacilli</taxon>
        <taxon>Lactobacillales</taxon>
        <taxon>Streptococcaceae</taxon>
        <taxon>Streptococcus</taxon>
    </lineage>
</organism>
<dbReference type="GO" id="GO:0008236">
    <property type="term" value="F:serine-type peptidase activity"/>
    <property type="evidence" value="ECO:0007669"/>
    <property type="project" value="UniProtKB-KW"/>
</dbReference>
<feature type="signal peptide" evidence="7">
    <location>
        <begin position="1"/>
        <end position="24"/>
    </location>
</feature>
<keyword evidence="5 7" id="KW-0720">Serine protease</keyword>
<dbReference type="PANTHER" id="PTHR15462">
    <property type="entry name" value="SERINE PROTEASE"/>
    <property type="match status" value="1"/>
</dbReference>
<dbReference type="OrthoDB" id="191045at2"/>
<feature type="active site" description="Charge relay system" evidence="6">
    <location>
        <position position="95"/>
    </location>
</feature>
<dbReference type="GO" id="GO:0006508">
    <property type="term" value="P:proteolysis"/>
    <property type="evidence" value="ECO:0007669"/>
    <property type="project" value="UniProtKB-KW"/>
</dbReference>
<dbReference type="eggNOG" id="COG3591">
    <property type="taxonomic scope" value="Bacteria"/>
</dbReference>
<sequence>MKQKHYLRLVAASALLFTGLSLVACSPKTEQPKKSSAQTTKKTAQTSKNKGSRKQITDIASSPYNGIALIQAKDNPKGFGTGSFISPDTLITNRHVLTAIEKAENAVVRTVDENNKQIDLPVESFAIPEDESMDVGIVKLKEPITNNDQLKHIKPFDLADAETIDKVKANQTIRTVGYPGDKDYGTLWDSEGTITEKDGNFLGFTAPIAGGSSGSPLFNANNQLIGLSNASTGDLKNPMSFGFLFDSKLSEFIAQHTK</sequence>
<evidence type="ECO:0000256" key="6">
    <source>
        <dbReference type="PIRSR" id="PIRSR608256-1"/>
    </source>
</evidence>
<keyword evidence="4 7" id="KW-0378">Hydrolase</keyword>